<dbReference type="Proteomes" id="UP000279760">
    <property type="component" value="Chromosome 2"/>
</dbReference>
<dbReference type="RefSeq" id="WP_031495595.1">
    <property type="nucleotide sequence ID" value="NZ_CP033578.1"/>
</dbReference>
<gene>
    <name evidence="9" type="ORF">ECB94_22655</name>
</gene>
<dbReference type="EMBL" id="CP033578">
    <property type="protein sequence ID" value="AYV24072.1"/>
    <property type="molecule type" value="Genomic_DNA"/>
</dbReference>
<dbReference type="PROSITE" id="PS51009">
    <property type="entry name" value="CYTCII"/>
    <property type="match status" value="1"/>
</dbReference>
<dbReference type="InterPro" id="IPR010980">
    <property type="entry name" value="Cyt_c/b562"/>
</dbReference>
<evidence type="ECO:0000256" key="3">
    <source>
        <dbReference type="ARBA" id="ARBA00022723"/>
    </source>
</evidence>
<reference evidence="9 10" key="1">
    <citation type="submission" date="2018-11" db="EMBL/GenBank/DDBJ databases">
        <title>Complete Genome Sequence of Vbrio mediterranei 117-T6: a Potential Pathogen Bacteria Isolated from the Conchocelis of Pyropia.</title>
        <authorList>
            <person name="Liu Q."/>
        </authorList>
    </citation>
    <scope>NUCLEOTIDE SEQUENCE [LARGE SCALE GENOMIC DNA]</scope>
    <source>
        <strain evidence="9 10">117-T6</strain>
    </source>
</reference>
<feature type="chain" id="PRO_5018077448" evidence="8">
    <location>
        <begin position="27"/>
        <end position="154"/>
    </location>
</feature>
<feature type="binding site" description="axial binding residue" evidence="6">
    <location>
        <position position="147"/>
    </location>
    <ligand>
        <name>heme c</name>
        <dbReference type="ChEBI" id="CHEBI:61717"/>
    </ligand>
    <ligandPart>
        <name>Fe</name>
        <dbReference type="ChEBI" id="CHEBI:18248"/>
    </ligandPart>
</feature>
<dbReference type="GO" id="GO:0042597">
    <property type="term" value="C:periplasmic space"/>
    <property type="evidence" value="ECO:0007669"/>
    <property type="project" value="InterPro"/>
</dbReference>
<evidence type="ECO:0000256" key="5">
    <source>
        <dbReference type="ARBA" id="ARBA00023004"/>
    </source>
</evidence>
<keyword evidence="8" id="KW-0732">Signal</keyword>
<keyword evidence="1" id="KW-0813">Transport</keyword>
<proteinExistence type="predicted"/>
<name>A0A3G4VKD9_9VIBR</name>
<dbReference type="InterPro" id="IPR002321">
    <property type="entry name" value="Cyt_c_II"/>
</dbReference>
<accession>A0A3G4VKD9</accession>
<dbReference type="GO" id="GO:0005506">
    <property type="term" value="F:iron ion binding"/>
    <property type="evidence" value="ECO:0007669"/>
    <property type="project" value="InterPro"/>
</dbReference>
<evidence type="ECO:0000256" key="2">
    <source>
        <dbReference type="ARBA" id="ARBA00022617"/>
    </source>
</evidence>
<evidence type="ECO:0000256" key="6">
    <source>
        <dbReference type="PIRSR" id="PIRSR000027-1"/>
    </source>
</evidence>
<dbReference type="GO" id="GO:0022900">
    <property type="term" value="P:electron transport chain"/>
    <property type="evidence" value="ECO:0007669"/>
    <property type="project" value="InterPro"/>
</dbReference>
<evidence type="ECO:0000313" key="10">
    <source>
        <dbReference type="Proteomes" id="UP000279760"/>
    </source>
</evidence>
<dbReference type="SUPFAM" id="SSF47175">
    <property type="entry name" value="Cytochromes"/>
    <property type="match status" value="1"/>
</dbReference>
<protein>
    <submittedName>
        <fullName evidence="9">Cytochrome c</fullName>
    </submittedName>
</protein>
<keyword evidence="5 6" id="KW-0408">Iron</keyword>
<evidence type="ECO:0000256" key="7">
    <source>
        <dbReference type="PIRSR" id="PIRSR000027-2"/>
    </source>
</evidence>
<evidence type="ECO:0000256" key="8">
    <source>
        <dbReference type="SAM" id="SignalP"/>
    </source>
</evidence>
<evidence type="ECO:0000313" key="9">
    <source>
        <dbReference type="EMBL" id="AYV24072.1"/>
    </source>
</evidence>
<evidence type="ECO:0000256" key="4">
    <source>
        <dbReference type="ARBA" id="ARBA00022982"/>
    </source>
</evidence>
<sequence>MFTHHSTTKLVFLLALSTGISSLAYSAPDSATLDIIDARQKAFTALESQTKAVKKTLDGSDTDWQTLLEASEQLVANSDALNGAFVLGTQEGSKAKESVWSKPEKFNRLMQQMQQGYQQVALGAQNQSIAEVEKGLKAAESTCKSCHRSYRSRW</sequence>
<dbReference type="PIRSF" id="PIRSF000027">
    <property type="entry name" value="Cytc_c_prime"/>
    <property type="match status" value="1"/>
</dbReference>
<organism evidence="9 10">
    <name type="scientific">Vibrio mediterranei</name>
    <dbReference type="NCBI Taxonomy" id="689"/>
    <lineage>
        <taxon>Bacteria</taxon>
        <taxon>Pseudomonadati</taxon>
        <taxon>Pseudomonadota</taxon>
        <taxon>Gammaproteobacteria</taxon>
        <taxon>Vibrionales</taxon>
        <taxon>Vibrionaceae</taxon>
        <taxon>Vibrio</taxon>
    </lineage>
</organism>
<feature type="binding site" description="covalent" evidence="7">
    <location>
        <position position="143"/>
    </location>
    <ligand>
        <name>heme c</name>
        <dbReference type="ChEBI" id="CHEBI:61717"/>
    </ligand>
</feature>
<keyword evidence="3 6" id="KW-0479">Metal-binding</keyword>
<keyword evidence="2 7" id="KW-0349">Heme</keyword>
<feature type="signal peptide" evidence="8">
    <location>
        <begin position="1"/>
        <end position="26"/>
    </location>
</feature>
<dbReference type="Pfam" id="PF01322">
    <property type="entry name" value="Cytochrom_C_2"/>
    <property type="match status" value="1"/>
</dbReference>
<comment type="PTM">
    <text evidence="7">Binds 1 heme group per subunit.</text>
</comment>
<dbReference type="GO" id="GO:0020037">
    <property type="term" value="F:heme binding"/>
    <property type="evidence" value="ECO:0007669"/>
    <property type="project" value="InterPro"/>
</dbReference>
<feature type="binding site" description="covalent" evidence="7">
    <location>
        <position position="146"/>
    </location>
    <ligand>
        <name>heme c</name>
        <dbReference type="ChEBI" id="CHEBI:61717"/>
    </ligand>
</feature>
<dbReference type="Gene3D" id="1.20.120.10">
    <property type="entry name" value="Cytochrome c/b562"/>
    <property type="match status" value="1"/>
</dbReference>
<dbReference type="AlphaFoldDB" id="A0A3G4VKD9"/>
<dbReference type="GO" id="GO:0009055">
    <property type="term" value="F:electron transfer activity"/>
    <property type="evidence" value="ECO:0007669"/>
    <property type="project" value="InterPro"/>
</dbReference>
<dbReference type="InterPro" id="IPR012127">
    <property type="entry name" value="Cyt_c_prime"/>
</dbReference>
<evidence type="ECO:0000256" key="1">
    <source>
        <dbReference type="ARBA" id="ARBA00022448"/>
    </source>
</evidence>
<keyword evidence="4" id="KW-0249">Electron transport</keyword>